<reference evidence="1" key="1">
    <citation type="submission" date="2021-03" db="EMBL/GenBank/DDBJ databases">
        <authorList>
            <person name="Bekaert M."/>
        </authorList>
    </citation>
    <scope>NUCLEOTIDE SEQUENCE</scope>
</reference>
<organism evidence="1 2">
    <name type="scientific">Mytilus edulis</name>
    <name type="common">Blue mussel</name>
    <dbReference type="NCBI Taxonomy" id="6550"/>
    <lineage>
        <taxon>Eukaryota</taxon>
        <taxon>Metazoa</taxon>
        <taxon>Spiralia</taxon>
        <taxon>Lophotrochozoa</taxon>
        <taxon>Mollusca</taxon>
        <taxon>Bivalvia</taxon>
        <taxon>Autobranchia</taxon>
        <taxon>Pteriomorphia</taxon>
        <taxon>Mytilida</taxon>
        <taxon>Mytiloidea</taxon>
        <taxon>Mytilidae</taxon>
        <taxon>Mytilinae</taxon>
        <taxon>Mytilus</taxon>
    </lineage>
</organism>
<comment type="caution">
    <text evidence="1">The sequence shown here is derived from an EMBL/GenBank/DDBJ whole genome shotgun (WGS) entry which is preliminary data.</text>
</comment>
<gene>
    <name evidence="1" type="ORF">MEDL_21978</name>
</gene>
<protein>
    <submittedName>
        <fullName evidence="1">Uncharacterized protein</fullName>
    </submittedName>
</protein>
<evidence type="ECO:0000313" key="1">
    <source>
        <dbReference type="EMBL" id="CAG2207750.1"/>
    </source>
</evidence>
<dbReference type="OrthoDB" id="6161661at2759"/>
<keyword evidence="2" id="KW-1185">Reference proteome</keyword>
<proteinExistence type="predicted"/>
<evidence type="ECO:0000313" key="2">
    <source>
        <dbReference type="Proteomes" id="UP000683360"/>
    </source>
</evidence>
<accession>A0A8S3RMY5</accession>
<dbReference type="Proteomes" id="UP000683360">
    <property type="component" value="Unassembled WGS sequence"/>
</dbReference>
<dbReference type="EMBL" id="CAJPWZ010001090">
    <property type="protein sequence ID" value="CAG2207750.1"/>
    <property type="molecule type" value="Genomic_DNA"/>
</dbReference>
<sequence length="126" mass="14637">MILSLLKKTGGDNDQPLIEYLEKWQSVTGMNSNIVKRILPEPVESVKLCHVVTLYKYLEELNGASLLESLDESFHRMLPTEATYILQKMRKSSMIHLEKLLHPLLVFVHRCLCIKEIGYKFRLCFS</sequence>
<dbReference type="AlphaFoldDB" id="A0A8S3RMY5"/>
<name>A0A8S3RMY5_MYTED</name>